<keyword evidence="1 2" id="KW-0378">Hydrolase</keyword>
<protein>
    <recommendedName>
        <fullName evidence="2">RNA 2',3'-cyclic phosphodiesterase</fullName>
        <shortName evidence="2">RNA 2',3'-CPDase</shortName>
        <ecNumber evidence="2">3.1.4.58</ecNumber>
    </recommendedName>
</protein>
<comment type="function">
    <text evidence="2">Hydrolyzes RNA 2',3'-cyclic phosphodiester to an RNA 2'-phosphomonoester.</text>
</comment>
<name>A0A133XDF8_9RHOO</name>
<comment type="caution">
    <text evidence="4">The sequence shown here is derived from an EMBL/GenBank/DDBJ whole genome shotgun (WGS) entry which is preliminary data.</text>
</comment>
<dbReference type="GO" id="GO:0008664">
    <property type="term" value="F:RNA 2',3'-cyclic 3'-phosphodiesterase activity"/>
    <property type="evidence" value="ECO:0007669"/>
    <property type="project" value="UniProtKB-EC"/>
</dbReference>
<proteinExistence type="inferred from homology"/>
<evidence type="ECO:0000313" key="4">
    <source>
        <dbReference type="EMBL" id="KXB28974.1"/>
    </source>
</evidence>
<dbReference type="Gene3D" id="3.90.1140.10">
    <property type="entry name" value="Cyclic phosphodiesterase"/>
    <property type="match status" value="1"/>
</dbReference>
<evidence type="ECO:0000259" key="3">
    <source>
        <dbReference type="Pfam" id="PF02834"/>
    </source>
</evidence>
<gene>
    <name evidence="4" type="ORF">AT959_19305</name>
</gene>
<comment type="similarity">
    <text evidence="2">Belongs to the 2H phosphoesterase superfamily. ThpR family.</text>
</comment>
<reference evidence="4 5" key="1">
    <citation type="submission" date="2015-12" db="EMBL/GenBank/DDBJ databases">
        <title>Nitrous oxide reduction kinetics distinguish bacteria harboring typical versus atypical NosZ.</title>
        <authorList>
            <person name="Yoon S."/>
            <person name="Nissen S."/>
            <person name="Park D."/>
            <person name="Sanford R.A."/>
            <person name="Loeffler F.E."/>
        </authorList>
    </citation>
    <scope>NUCLEOTIDE SEQUENCE [LARGE SCALE GENOMIC DNA]</scope>
    <source>
        <strain evidence="4 5">ATCC BAA-841</strain>
    </source>
</reference>
<evidence type="ECO:0000256" key="2">
    <source>
        <dbReference type="HAMAP-Rule" id="MF_01940"/>
    </source>
</evidence>
<dbReference type="PANTHER" id="PTHR35561">
    <property type="entry name" value="RNA 2',3'-CYCLIC PHOSPHODIESTERASE"/>
    <property type="match status" value="1"/>
</dbReference>
<feature type="short sequence motif" description="HXTX 1" evidence="2">
    <location>
        <begin position="54"/>
        <end position="57"/>
    </location>
</feature>
<sequence>MPPDGLAAPQARPATARVFFALWPPAAIVEQLADIARSAASQLGGKATRPESIHLTLAFLGEVAESRLPLLARTAASVRAAPFELQIDTLGYWSHNHLLWAGCSAAPSELPGLAAALQQQLAAAGFVVADAGRPFAPHLSLLRKIPVAHPPKILPPIVPLAWSCTGFVLVRSQLSASGPEYKILAEFPLVP</sequence>
<dbReference type="NCBIfam" id="TIGR02258">
    <property type="entry name" value="2_5_ligase"/>
    <property type="match status" value="1"/>
</dbReference>
<feature type="active site" description="Proton acceptor" evidence="2">
    <location>
        <position position="138"/>
    </location>
</feature>
<dbReference type="PANTHER" id="PTHR35561:SF1">
    <property type="entry name" value="RNA 2',3'-CYCLIC PHOSPHODIESTERASE"/>
    <property type="match status" value="1"/>
</dbReference>
<organism evidence="4 5">
    <name type="scientific">Dechloromonas denitrificans</name>
    <dbReference type="NCBI Taxonomy" id="281362"/>
    <lineage>
        <taxon>Bacteria</taxon>
        <taxon>Pseudomonadati</taxon>
        <taxon>Pseudomonadota</taxon>
        <taxon>Betaproteobacteria</taxon>
        <taxon>Rhodocyclales</taxon>
        <taxon>Azonexaceae</taxon>
        <taxon>Dechloromonas</taxon>
    </lineage>
</organism>
<feature type="active site" description="Proton donor" evidence="2">
    <location>
        <position position="54"/>
    </location>
</feature>
<dbReference type="GO" id="GO:0004113">
    <property type="term" value="F:2',3'-cyclic-nucleotide 3'-phosphodiesterase activity"/>
    <property type="evidence" value="ECO:0007669"/>
    <property type="project" value="InterPro"/>
</dbReference>
<dbReference type="InterPro" id="IPR014051">
    <property type="entry name" value="Phosphoesterase_HXTX"/>
</dbReference>
<dbReference type="STRING" id="281362.AT959_19305"/>
<dbReference type="AlphaFoldDB" id="A0A133XDF8"/>
<dbReference type="Proteomes" id="UP000070186">
    <property type="component" value="Unassembled WGS sequence"/>
</dbReference>
<dbReference type="InterPro" id="IPR009097">
    <property type="entry name" value="Cyclic_Pdiesterase"/>
</dbReference>
<dbReference type="InterPro" id="IPR004175">
    <property type="entry name" value="RNA_CPDase"/>
</dbReference>
<keyword evidence="5" id="KW-1185">Reference proteome</keyword>
<dbReference type="HAMAP" id="MF_01940">
    <property type="entry name" value="RNA_CPDase"/>
    <property type="match status" value="1"/>
</dbReference>
<dbReference type="Pfam" id="PF02834">
    <property type="entry name" value="LigT_PEase"/>
    <property type="match status" value="1"/>
</dbReference>
<evidence type="ECO:0000313" key="5">
    <source>
        <dbReference type="Proteomes" id="UP000070186"/>
    </source>
</evidence>
<dbReference type="RefSeq" id="WP_066887039.1">
    <property type="nucleotide sequence ID" value="NZ_LODL01000040.1"/>
</dbReference>
<comment type="catalytic activity">
    <reaction evidence="2">
        <text>a 3'-end 2',3'-cyclophospho-ribonucleotide-RNA + H2O = a 3'-end 2'-phospho-ribonucleotide-RNA + H(+)</text>
        <dbReference type="Rhea" id="RHEA:11828"/>
        <dbReference type="Rhea" id="RHEA-COMP:10464"/>
        <dbReference type="Rhea" id="RHEA-COMP:17353"/>
        <dbReference type="ChEBI" id="CHEBI:15377"/>
        <dbReference type="ChEBI" id="CHEBI:15378"/>
        <dbReference type="ChEBI" id="CHEBI:83064"/>
        <dbReference type="ChEBI" id="CHEBI:173113"/>
        <dbReference type="EC" id="3.1.4.58"/>
    </reaction>
</comment>
<feature type="domain" description="Phosphoesterase HXTX" evidence="3">
    <location>
        <begin position="23"/>
        <end position="95"/>
    </location>
</feature>
<dbReference type="SUPFAM" id="SSF55144">
    <property type="entry name" value="LigT-like"/>
    <property type="match status" value="1"/>
</dbReference>
<dbReference type="EMBL" id="LODL01000040">
    <property type="protein sequence ID" value="KXB28974.1"/>
    <property type="molecule type" value="Genomic_DNA"/>
</dbReference>
<comment type="caution">
    <text evidence="2">Lacks conserved residue(s) required for the propagation of feature annotation.</text>
</comment>
<accession>A0A133XDF8</accession>
<dbReference type="EC" id="3.1.4.58" evidence="2"/>
<evidence type="ECO:0000256" key="1">
    <source>
        <dbReference type="ARBA" id="ARBA00022801"/>
    </source>
</evidence>